<accession>A0A0G1S6C3</accession>
<sequence>MSDIKTYLLALVLIFIPLYPKFPLVSVSGTFVAIRLEDVLLAFVAGIFTWGLIKNRGLFEFTPLSRALLLYLTVGLIASFSGIFLTRSSALTQGFLHYFRRLEYMSLFFVGYAWLKGLKQVNFLVRVVLMTSLLVAVYGLGQQFFGFPVVTTTNSEFSKGLALTLGQGARINSTFAGHYDLAAFSVFPLFLIIALLPFASRKLPLLVLAALVYWTLLLSASRITFASFFLSAAALLLIIRRPLWLLPLAAAAIIGVVVSPQLLGRYRSLITNHLKISLVSTVSAQETGSKDVNDTPDALKPPLVPEDRSFNIRLRVEWPRALRAVSKNPVLGTGFSSVGLAVDNDYLRSLAESGILGLAAFLLIIARYFKTSLPLIISYRQDLCHAFVISVTCSLFSLLINAVFIDVFAASKIAVFTWLCLGLTEKTKALIRQ</sequence>
<feature type="transmembrane region" description="Helical" evidence="5">
    <location>
        <begin position="6"/>
        <end position="24"/>
    </location>
</feature>
<dbReference type="STRING" id="1618364.UX86_C0003G0036"/>
<feature type="transmembrane region" description="Helical" evidence="5">
    <location>
        <begin position="121"/>
        <end position="140"/>
    </location>
</feature>
<feature type="transmembrane region" description="Helical" evidence="5">
    <location>
        <begin position="350"/>
        <end position="370"/>
    </location>
</feature>
<evidence type="ECO:0000256" key="5">
    <source>
        <dbReference type="SAM" id="Phobius"/>
    </source>
</evidence>
<reference evidence="7 8" key="1">
    <citation type="journal article" date="2015" name="Nature">
        <title>rRNA introns, odd ribosomes, and small enigmatic genomes across a large radiation of phyla.</title>
        <authorList>
            <person name="Brown C.T."/>
            <person name="Hug L.A."/>
            <person name="Thomas B.C."/>
            <person name="Sharon I."/>
            <person name="Castelle C.J."/>
            <person name="Singh A."/>
            <person name="Wilkins M.J."/>
            <person name="Williams K.H."/>
            <person name="Banfield J.F."/>
        </authorList>
    </citation>
    <scope>NUCLEOTIDE SEQUENCE [LARGE SCALE GENOMIC DNA]</scope>
</reference>
<feature type="transmembrane region" description="Helical" evidence="5">
    <location>
        <begin position="382"/>
        <end position="401"/>
    </location>
</feature>
<feature type="transmembrane region" description="Helical" evidence="5">
    <location>
        <begin position="211"/>
        <end position="236"/>
    </location>
</feature>
<comment type="caution">
    <text evidence="7">The sequence shown here is derived from an EMBL/GenBank/DDBJ whole genome shotgun (WGS) entry which is preliminary data.</text>
</comment>
<feature type="transmembrane region" description="Helical" evidence="5">
    <location>
        <begin position="68"/>
        <end position="86"/>
    </location>
</feature>
<dbReference type="EMBL" id="LCNU01000003">
    <property type="protein sequence ID" value="KKU64941.1"/>
    <property type="molecule type" value="Genomic_DNA"/>
</dbReference>
<organism evidence="7 8">
    <name type="scientific">Candidatus Amesbacteria bacterium GW2011_GWC1_47_15</name>
    <dbReference type="NCBI Taxonomy" id="1618364"/>
    <lineage>
        <taxon>Bacteria</taxon>
        <taxon>Candidatus Amesiibacteriota</taxon>
    </lineage>
</organism>
<proteinExistence type="predicted"/>
<evidence type="ECO:0000313" key="7">
    <source>
        <dbReference type="EMBL" id="KKU64941.1"/>
    </source>
</evidence>
<dbReference type="PANTHER" id="PTHR37422">
    <property type="entry name" value="TEICHURONIC ACID BIOSYNTHESIS PROTEIN TUAE"/>
    <property type="match status" value="1"/>
</dbReference>
<dbReference type="InterPro" id="IPR051533">
    <property type="entry name" value="WaaL-like"/>
</dbReference>
<evidence type="ECO:0000256" key="3">
    <source>
        <dbReference type="ARBA" id="ARBA00022989"/>
    </source>
</evidence>
<feature type="transmembrane region" description="Helical" evidence="5">
    <location>
        <begin position="243"/>
        <end position="263"/>
    </location>
</feature>
<feature type="domain" description="O-antigen ligase-related" evidence="6">
    <location>
        <begin position="209"/>
        <end position="362"/>
    </location>
</feature>
<dbReference type="Proteomes" id="UP000034502">
    <property type="component" value="Unassembled WGS sequence"/>
</dbReference>
<evidence type="ECO:0000256" key="4">
    <source>
        <dbReference type="ARBA" id="ARBA00023136"/>
    </source>
</evidence>
<gene>
    <name evidence="7" type="ORF">UX86_C0003G0036</name>
</gene>
<dbReference type="GO" id="GO:0016020">
    <property type="term" value="C:membrane"/>
    <property type="evidence" value="ECO:0007669"/>
    <property type="project" value="UniProtKB-SubCell"/>
</dbReference>
<keyword evidence="2 5" id="KW-0812">Transmembrane</keyword>
<evidence type="ECO:0000259" key="6">
    <source>
        <dbReference type="Pfam" id="PF04932"/>
    </source>
</evidence>
<feature type="transmembrane region" description="Helical" evidence="5">
    <location>
        <begin position="179"/>
        <end position="199"/>
    </location>
</feature>
<feature type="transmembrane region" description="Helical" evidence="5">
    <location>
        <begin position="36"/>
        <end position="53"/>
    </location>
</feature>
<keyword evidence="3 5" id="KW-1133">Transmembrane helix</keyword>
<comment type="subcellular location">
    <subcellularLocation>
        <location evidence="1">Membrane</location>
        <topology evidence="1">Multi-pass membrane protein</topology>
    </subcellularLocation>
</comment>
<evidence type="ECO:0000313" key="8">
    <source>
        <dbReference type="Proteomes" id="UP000034502"/>
    </source>
</evidence>
<evidence type="ECO:0000256" key="1">
    <source>
        <dbReference type="ARBA" id="ARBA00004141"/>
    </source>
</evidence>
<dbReference type="PANTHER" id="PTHR37422:SF23">
    <property type="entry name" value="TEICHURONIC ACID BIOSYNTHESIS PROTEIN TUAE"/>
    <property type="match status" value="1"/>
</dbReference>
<dbReference type="Pfam" id="PF04932">
    <property type="entry name" value="Wzy_C"/>
    <property type="match status" value="1"/>
</dbReference>
<evidence type="ECO:0000256" key="2">
    <source>
        <dbReference type="ARBA" id="ARBA00022692"/>
    </source>
</evidence>
<keyword evidence="4 5" id="KW-0472">Membrane</keyword>
<name>A0A0G1S6C3_9BACT</name>
<feature type="transmembrane region" description="Helical" evidence="5">
    <location>
        <begin position="98"/>
        <end position="115"/>
    </location>
</feature>
<protein>
    <recommendedName>
        <fullName evidence="6">O-antigen ligase-related domain-containing protein</fullName>
    </recommendedName>
</protein>
<dbReference type="InterPro" id="IPR007016">
    <property type="entry name" value="O-antigen_ligase-rel_domated"/>
</dbReference>
<dbReference type="AlphaFoldDB" id="A0A0G1S6C3"/>